<organism evidence="2 3">
    <name type="scientific">Aegilops tauschii subsp. strangulata</name>
    <name type="common">Goatgrass</name>
    <dbReference type="NCBI Taxonomy" id="200361"/>
    <lineage>
        <taxon>Eukaryota</taxon>
        <taxon>Viridiplantae</taxon>
        <taxon>Streptophyta</taxon>
        <taxon>Embryophyta</taxon>
        <taxon>Tracheophyta</taxon>
        <taxon>Spermatophyta</taxon>
        <taxon>Magnoliopsida</taxon>
        <taxon>Liliopsida</taxon>
        <taxon>Poales</taxon>
        <taxon>Poaceae</taxon>
        <taxon>BOP clade</taxon>
        <taxon>Pooideae</taxon>
        <taxon>Triticodae</taxon>
        <taxon>Triticeae</taxon>
        <taxon>Triticinae</taxon>
        <taxon>Aegilops</taxon>
    </lineage>
</organism>
<keyword evidence="1" id="KW-0812">Transmembrane</keyword>
<keyword evidence="3" id="KW-1185">Reference proteome</keyword>
<feature type="transmembrane region" description="Helical" evidence="1">
    <location>
        <begin position="52"/>
        <end position="83"/>
    </location>
</feature>
<keyword evidence="1" id="KW-0472">Membrane</keyword>
<keyword evidence="1" id="KW-1133">Transmembrane helix</keyword>
<sequence>MNFGSLLHPCASLSTYAATVCLIVFLQLQNWSSSGLLEKMKKLSERRKLEDLTIGPVLTVGDICTHILFFSNFIFMVFALAGFSC</sequence>
<dbReference type="EnsemblPlants" id="AET1Gv20866100.1">
    <property type="protein sequence ID" value="AET1Gv20866100.1"/>
    <property type="gene ID" value="AET1Gv20866100"/>
</dbReference>
<reference evidence="3" key="2">
    <citation type="journal article" date="2017" name="Nat. Plants">
        <title>The Aegilops tauschii genome reveals multiple impacts of transposons.</title>
        <authorList>
            <person name="Zhao G."/>
            <person name="Zou C."/>
            <person name="Li K."/>
            <person name="Wang K."/>
            <person name="Li T."/>
            <person name="Gao L."/>
            <person name="Zhang X."/>
            <person name="Wang H."/>
            <person name="Yang Z."/>
            <person name="Liu X."/>
            <person name="Jiang W."/>
            <person name="Mao L."/>
            <person name="Kong X."/>
            <person name="Jiao Y."/>
            <person name="Jia J."/>
        </authorList>
    </citation>
    <scope>NUCLEOTIDE SEQUENCE [LARGE SCALE GENOMIC DNA]</scope>
    <source>
        <strain evidence="3">cv. AL8/78</strain>
    </source>
</reference>
<protein>
    <submittedName>
        <fullName evidence="2">Uncharacterized protein</fullName>
    </submittedName>
</protein>
<evidence type="ECO:0000313" key="2">
    <source>
        <dbReference type="EnsemblPlants" id="AET1Gv20866100.1"/>
    </source>
</evidence>
<dbReference type="Proteomes" id="UP000015105">
    <property type="component" value="Chromosome 1D"/>
</dbReference>
<evidence type="ECO:0000313" key="3">
    <source>
        <dbReference type="Proteomes" id="UP000015105"/>
    </source>
</evidence>
<dbReference type="AlphaFoldDB" id="A0A452ZP29"/>
<reference evidence="2" key="3">
    <citation type="journal article" date="2017" name="Nature">
        <title>Genome sequence of the progenitor of the wheat D genome Aegilops tauschii.</title>
        <authorList>
            <person name="Luo M.C."/>
            <person name="Gu Y.Q."/>
            <person name="Puiu D."/>
            <person name="Wang H."/>
            <person name="Twardziok S.O."/>
            <person name="Deal K.R."/>
            <person name="Huo N."/>
            <person name="Zhu T."/>
            <person name="Wang L."/>
            <person name="Wang Y."/>
            <person name="McGuire P.E."/>
            <person name="Liu S."/>
            <person name="Long H."/>
            <person name="Ramasamy R.K."/>
            <person name="Rodriguez J.C."/>
            <person name="Van S.L."/>
            <person name="Yuan L."/>
            <person name="Wang Z."/>
            <person name="Xia Z."/>
            <person name="Xiao L."/>
            <person name="Anderson O.D."/>
            <person name="Ouyang S."/>
            <person name="Liang Y."/>
            <person name="Zimin A.V."/>
            <person name="Pertea G."/>
            <person name="Qi P."/>
            <person name="Bennetzen J.L."/>
            <person name="Dai X."/>
            <person name="Dawson M.W."/>
            <person name="Muller H.G."/>
            <person name="Kugler K."/>
            <person name="Rivarola-Duarte L."/>
            <person name="Spannagl M."/>
            <person name="Mayer K.F.X."/>
            <person name="Lu F.H."/>
            <person name="Bevan M.W."/>
            <person name="Leroy P."/>
            <person name="Li P."/>
            <person name="You F.M."/>
            <person name="Sun Q."/>
            <person name="Liu Z."/>
            <person name="Lyons E."/>
            <person name="Wicker T."/>
            <person name="Salzberg S.L."/>
            <person name="Devos K.M."/>
            <person name="Dvorak J."/>
        </authorList>
    </citation>
    <scope>NUCLEOTIDE SEQUENCE [LARGE SCALE GENOMIC DNA]</scope>
    <source>
        <strain evidence="2">cv. AL8/78</strain>
    </source>
</reference>
<reference evidence="3" key="1">
    <citation type="journal article" date="2014" name="Science">
        <title>Ancient hybridizations among the ancestral genomes of bread wheat.</title>
        <authorList>
            <consortium name="International Wheat Genome Sequencing Consortium,"/>
            <person name="Marcussen T."/>
            <person name="Sandve S.R."/>
            <person name="Heier L."/>
            <person name="Spannagl M."/>
            <person name="Pfeifer M."/>
            <person name="Jakobsen K.S."/>
            <person name="Wulff B.B."/>
            <person name="Steuernagel B."/>
            <person name="Mayer K.F."/>
            <person name="Olsen O.A."/>
        </authorList>
    </citation>
    <scope>NUCLEOTIDE SEQUENCE [LARGE SCALE GENOMIC DNA]</scope>
    <source>
        <strain evidence="3">cv. AL8/78</strain>
    </source>
</reference>
<proteinExistence type="predicted"/>
<reference evidence="2" key="4">
    <citation type="submission" date="2019-03" db="UniProtKB">
        <authorList>
            <consortium name="EnsemblPlants"/>
        </authorList>
    </citation>
    <scope>IDENTIFICATION</scope>
</reference>
<name>A0A452ZP29_AEGTS</name>
<reference evidence="2" key="5">
    <citation type="journal article" date="2021" name="G3 (Bethesda)">
        <title>Aegilops tauschii genome assembly Aet v5.0 features greater sequence contiguity and improved annotation.</title>
        <authorList>
            <person name="Wang L."/>
            <person name="Zhu T."/>
            <person name="Rodriguez J.C."/>
            <person name="Deal K.R."/>
            <person name="Dubcovsky J."/>
            <person name="McGuire P.E."/>
            <person name="Lux T."/>
            <person name="Spannagl M."/>
            <person name="Mayer K.F.X."/>
            <person name="Baldrich P."/>
            <person name="Meyers B.C."/>
            <person name="Huo N."/>
            <person name="Gu Y.Q."/>
            <person name="Zhou H."/>
            <person name="Devos K.M."/>
            <person name="Bennetzen J.L."/>
            <person name="Unver T."/>
            <person name="Budak H."/>
            <person name="Gulick P.J."/>
            <person name="Galiba G."/>
            <person name="Kalapos B."/>
            <person name="Nelson D.R."/>
            <person name="Li P."/>
            <person name="You F.M."/>
            <person name="Luo M.C."/>
            <person name="Dvorak J."/>
        </authorList>
    </citation>
    <scope>NUCLEOTIDE SEQUENCE [LARGE SCALE GENOMIC DNA]</scope>
    <source>
        <strain evidence="2">cv. AL8/78</strain>
    </source>
</reference>
<evidence type="ECO:0000256" key="1">
    <source>
        <dbReference type="SAM" id="Phobius"/>
    </source>
</evidence>
<feature type="transmembrane region" description="Helical" evidence="1">
    <location>
        <begin position="6"/>
        <end position="31"/>
    </location>
</feature>
<accession>A0A452ZP29</accession>
<dbReference type="Gramene" id="AET1Gv20866100.1">
    <property type="protein sequence ID" value="AET1Gv20866100.1"/>
    <property type="gene ID" value="AET1Gv20866100"/>
</dbReference>